<dbReference type="STRING" id="103827.A0A0N5CPE0"/>
<sequence>MACHDSDEEVIYKKEDHNDVENEDVWDDSALIKMYDEMVNKTYDSLDYQGTSTKKIKKAQGRKWNVNDHCLAPYYHDQLWYPAIIKRFGGKHSDKCEVLYDVYDELAWVNIEDLIQ</sequence>
<gene>
    <name evidence="2" type="ORF">TCLT_LOCUS2081</name>
</gene>
<keyword evidence="3" id="KW-1185">Reference proteome</keyword>
<reference evidence="4" key="1">
    <citation type="submission" date="2017-02" db="UniProtKB">
        <authorList>
            <consortium name="WormBaseParasite"/>
        </authorList>
    </citation>
    <scope>IDENTIFICATION</scope>
</reference>
<dbReference type="EMBL" id="UYYF01000356">
    <property type="protein sequence ID" value="VDM97838.1"/>
    <property type="molecule type" value="Genomic_DNA"/>
</dbReference>
<dbReference type="PROSITE" id="PS50304">
    <property type="entry name" value="TUDOR"/>
    <property type="match status" value="1"/>
</dbReference>
<protein>
    <submittedName>
        <fullName evidence="4">Tudor domain-containing protein</fullName>
    </submittedName>
</protein>
<evidence type="ECO:0000313" key="3">
    <source>
        <dbReference type="Proteomes" id="UP000276776"/>
    </source>
</evidence>
<dbReference type="InterPro" id="IPR002999">
    <property type="entry name" value="Tudor"/>
</dbReference>
<reference evidence="2 3" key="2">
    <citation type="submission" date="2018-11" db="EMBL/GenBank/DDBJ databases">
        <authorList>
            <consortium name="Pathogen Informatics"/>
        </authorList>
    </citation>
    <scope>NUCLEOTIDE SEQUENCE [LARGE SCALE GENOMIC DNA]</scope>
</reference>
<dbReference type="Gene3D" id="2.30.30.140">
    <property type="match status" value="1"/>
</dbReference>
<dbReference type="WBParaSite" id="TCLT_0000208001-mRNA-1">
    <property type="protein sequence ID" value="TCLT_0000208001-mRNA-1"/>
    <property type="gene ID" value="TCLT_0000208001"/>
</dbReference>
<name>A0A0N5CPE0_THECL</name>
<evidence type="ECO:0000313" key="2">
    <source>
        <dbReference type="EMBL" id="VDM97838.1"/>
    </source>
</evidence>
<dbReference type="AlphaFoldDB" id="A0A0N5CPE0"/>
<dbReference type="OMA" id="YDELAWV"/>
<evidence type="ECO:0000259" key="1">
    <source>
        <dbReference type="PROSITE" id="PS50304"/>
    </source>
</evidence>
<organism evidence="4">
    <name type="scientific">Thelazia callipaeda</name>
    <name type="common">Oriental eyeworm</name>
    <name type="synonym">Parasitic nematode</name>
    <dbReference type="NCBI Taxonomy" id="103827"/>
    <lineage>
        <taxon>Eukaryota</taxon>
        <taxon>Metazoa</taxon>
        <taxon>Ecdysozoa</taxon>
        <taxon>Nematoda</taxon>
        <taxon>Chromadorea</taxon>
        <taxon>Rhabditida</taxon>
        <taxon>Spirurina</taxon>
        <taxon>Spiruromorpha</taxon>
        <taxon>Thelazioidea</taxon>
        <taxon>Thelaziidae</taxon>
        <taxon>Thelazia</taxon>
    </lineage>
</organism>
<dbReference type="Pfam" id="PF20636">
    <property type="entry name" value="SMN_G2-BD"/>
    <property type="match status" value="1"/>
</dbReference>
<dbReference type="InterPro" id="IPR049481">
    <property type="entry name" value="SMN_G2-BD"/>
</dbReference>
<dbReference type="SUPFAM" id="SSF63748">
    <property type="entry name" value="Tudor/PWWP/MBT"/>
    <property type="match status" value="1"/>
</dbReference>
<feature type="domain" description="Tudor" evidence="1">
    <location>
        <begin position="63"/>
        <end position="116"/>
    </location>
</feature>
<proteinExistence type="predicted"/>
<dbReference type="Proteomes" id="UP000276776">
    <property type="component" value="Unassembled WGS sequence"/>
</dbReference>
<evidence type="ECO:0000313" key="4">
    <source>
        <dbReference type="WBParaSite" id="TCLT_0000208001-mRNA-1"/>
    </source>
</evidence>
<accession>A0A0N5CPE0</accession>
<dbReference type="OrthoDB" id="197400at2759"/>